<comment type="caution">
    <text evidence="1">The sequence shown here is derived from an EMBL/GenBank/DDBJ whole genome shotgun (WGS) entry which is preliminary data.</text>
</comment>
<protein>
    <submittedName>
        <fullName evidence="1">DUF1667 domain-containing protein</fullName>
    </submittedName>
</protein>
<dbReference type="InterPro" id="IPR036593">
    <property type="entry name" value="CPE0013-like_sf"/>
</dbReference>
<sequence>MSCTLKVSISDAGIDVRGNQCTKGVEYAKQEVTNPVRHVMTVVRVRGGDIPTVSLITSKPVPKNCIERVMEATAYVELEAPIELGQVVIKDVCGTSLVATRRVRKAT</sequence>
<dbReference type="Pfam" id="PF07892">
    <property type="entry name" value="DUF1667"/>
    <property type="match status" value="1"/>
</dbReference>
<dbReference type="EMBL" id="DSEU01000030">
    <property type="protein sequence ID" value="HEM66800.1"/>
    <property type="molecule type" value="Genomic_DNA"/>
</dbReference>
<dbReference type="SUPFAM" id="SSF160148">
    <property type="entry name" value="CPE0013-like"/>
    <property type="match status" value="1"/>
</dbReference>
<dbReference type="PANTHER" id="PTHR39450:SF1">
    <property type="entry name" value="DUF1667 DOMAIN-CONTAINING PROTEIN"/>
    <property type="match status" value="1"/>
</dbReference>
<accession>A0A7J2U1S8</accession>
<dbReference type="InterPro" id="IPR012460">
    <property type="entry name" value="DUF1667"/>
</dbReference>
<name>A0A7J2U1S8_9CREN</name>
<evidence type="ECO:0000313" key="1">
    <source>
        <dbReference type="EMBL" id="HEM66800.1"/>
    </source>
</evidence>
<organism evidence="1">
    <name type="scientific">Ignisphaera aggregans</name>
    <dbReference type="NCBI Taxonomy" id="334771"/>
    <lineage>
        <taxon>Archaea</taxon>
        <taxon>Thermoproteota</taxon>
        <taxon>Thermoprotei</taxon>
        <taxon>Desulfurococcales</taxon>
        <taxon>Desulfurococcaceae</taxon>
        <taxon>Ignisphaera</taxon>
    </lineage>
</organism>
<dbReference type="PANTHER" id="PTHR39450">
    <property type="entry name" value="MOLYBDOPTERIN OXIDOREDUCTASE, 4FE-4S CLUSTER-BINDING SUBUNIT"/>
    <property type="match status" value="1"/>
</dbReference>
<dbReference type="Gene3D" id="3.10.530.10">
    <property type="entry name" value="CPE0013-like"/>
    <property type="match status" value="1"/>
</dbReference>
<reference evidence="1" key="1">
    <citation type="journal article" date="2020" name="mSystems">
        <title>Genome- and Community-Level Interaction Insights into Carbon Utilization and Element Cycling Functions of Hydrothermarchaeota in Hydrothermal Sediment.</title>
        <authorList>
            <person name="Zhou Z."/>
            <person name="Liu Y."/>
            <person name="Xu W."/>
            <person name="Pan J."/>
            <person name="Luo Z.H."/>
            <person name="Li M."/>
        </authorList>
    </citation>
    <scope>NUCLEOTIDE SEQUENCE [LARGE SCALE GENOMIC DNA]</scope>
    <source>
        <strain evidence="1">SpSt-125</strain>
    </source>
</reference>
<gene>
    <name evidence="1" type="ORF">ENO26_04425</name>
</gene>
<dbReference type="AlphaFoldDB" id="A0A7J2U1S8"/>
<proteinExistence type="predicted"/>